<keyword evidence="10 14" id="KW-0408">Iron</keyword>
<comment type="caution">
    <text evidence="18">The sequence shown here is derived from an EMBL/GenBank/DDBJ whole genome shotgun (WGS) entry which is preliminary data.</text>
</comment>
<feature type="binding site" evidence="15">
    <location>
        <begin position="112"/>
        <end position="113"/>
    </location>
    <ligand>
        <name>S-adenosyl-L-methionine</name>
        <dbReference type="ChEBI" id="CHEBI:59789"/>
        <label>2</label>
    </ligand>
</feature>
<dbReference type="SUPFAM" id="SSF102114">
    <property type="entry name" value="Radical SAM enzymes"/>
    <property type="match status" value="1"/>
</dbReference>
<dbReference type="InterPro" id="IPR004558">
    <property type="entry name" value="Coprogen_oxidase_HemN"/>
</dbReference>
<feature type="binding site" evidence="15">
    <location>
        <position position="171"/>
    </location>
    <ligand>
        <name>S-adenosyl-L-methionine</name>
        <dbReference type="ChEBI" id="CHEBI:59789"/>
        <label>2</label>
    </ligand>
</feature>
<dbReference type="InterPro" id="IPR006638">
    <property type="entry name" value="Elp3/MiaA/NifB-like_rSAM"/>
</dbReference>
<comment type="catalytic activity">
    <reaction evidence="13 14">
        <text>coproporphyrinogen III + 2 S-adenosyl-L-methionine = protoporphyrinogen IX + 2 5'-deoxyadenosine + 2 L-methionine + 2 CO2</text>
        <dbReference type="Rhea" id="RHEA:15425"/>
        <dbReference type="ChEBI" id="CHEBI:16526"/>
        <dbReference type="ChEBI" id="CHEBI:17319"/>
        <dbReference type="ChEBI" id="CHEBI:57307"/>
        <dbReference type="ChEBI" id="CHEBI:57309"/>
        <dbReference type="ChEBI" id="CHEBI:57844"/>
        <dbReference type="ChEBI" id="CHEBI:59789"/>
        <dbReference type="EC" id="1.3.98.3"/>
    </reaction>
</comment>
<dbReference type="PIRSF" id="PIRSF000167">
    <property type="entry name" value="HemN"/>
    <property type="match status" value="1"/>
</dbReference>
<evidence type="ECO:0000256" key="12">
    <source>
        <dbReference type="ARBA" id="ARBA00023244"/>
    </source>
</evidence>
<keyword evidence="12 14" id="KW-0627">Porphyrin biosynthesis</keyword>
<dbReference type="Proteomes" id="UP000238338">
    <property type="component" value="Unassembled WGS sequence"/>
</dbReference>
<evidence type="ECO:0000256" key="7">
    <source>
        <dbReference type="ARBA" id="ARBA00022691"/>
    </source>
</evidence>
<proteinExistence type="inferred from homology"/>
<evidence type="ECO:0000256" key="9">
    <source>
        <dbReference type="ARBA" id="ARBA00023002"/>
    </source>
</evidence>
<feature type="binding site" evidence="16">
    <location>
        <position position="67"/>
    </location>
    <ligand>
        <name>[4Fe-4S] cluster</name>
        <dbReference type="ChEBI" id="CHEBI:49883"/>
        <note>4Fe-4S-S-AdoMet</note>
    </ligand>
</feature>
<dbReference type="RefSeq" id="WP_105514886.1">
    <property type="nucleotide sequence ID" value="NZ_PVEP01000004.1"/>
</dbReference>
<keyword evidence="8 14" id="KW-0479">Metal-binding</keyword>
<keyword evidence="19" id="KW-1185">Reference proteome</keyword>
<dbReference type="AlphaFoldDB" id="A0A2S8S7G6"/>
<dbReference type="OrthoDB" id="9808022at2"/>
<dbReference type="EC" id="1.3.98.3" evidence="14"/>
<evidence type="ECO:0000256" key="2">
    <source>
        <dbReference type="ARBA" id="ARBA00004785"/>
    </source>
</evidence>
<evidence type="ECO:0000313" key="18">
    <source>
        <dbReference type="EMBL" id="PQV56723.1"/>
    </source>
</evidence>
<dbReference type="GO" id="GO:0046872">
    <property type="term" value="F:metal ion binding"/>
    <property type="evidence" value="ECO:0007669"/>
    <property type="project" value="UniProtKB-KW"/>
</dbReference>
<dbReference type="InterPro" id="IPR034505">
    <property type="entry name" value="Coproporphyrinogen-III_oxidase"/>
</dbReference>
<reference evidence="18 19" key="1">
    <citation type="submission" date="2018-02" db="EMBL/GenBank/DDBJ databases">
        <title>Genomic Encyclopedia of Archaeal and Bacterial Type Strains, Phase II (KMG-II): from individual species to whole genera.</title>
        <authorList>
            <person name="Goeker M."/>
        </authorList>
    </citation>
    <scope>NUCLEOTIDE SEQUENCE [LARGE SCALE GENOMIC DNA]</scope>
    <source>
        <strain evidence="18 19">DSM 18921</strain>
    </source>
</reference>
<evidence type="ECO:0000259" key="17">
    <source>
        <dbReference type="PROSITE" id="PS51918"/>
    </source>
</evidence>
<dbReference type="SFLD" id="SFLDG01065">
    <property type="entry name" value="anaerobic_coproporphyrinogen-I"/>
    <property type="match status" value="1"/>
</dbReference>
<feature type="binding site" evidence="15">
    <location>
        <begin position="66"/>
        <end position="68"/>
    </location>
    <ligand>
        <name>S-adenosyl-L-methionine</name>
        <dbReference type="ChEBI" id="CHEBI:59789"/>
        <label>2</label>
    </ligand>
</feature>
<dbReference type="PANTHER" id="PTHR13932:SF6">
    <property type="entry name" value="OXYGEN-INDEPENDENT COPROPORPHYRINOGEN III OXIDASE"/>
    <property type="match status" value="1"/>
</dbReference>
<dbReference type="GO" id="GO:0004109">
    <property type="term" value="F:coproporphyrinogen oxidase activity"/>
    <property type="evidence" value="ECO:0007669"/>
    <property type="project" value="InterPro"/>
</dbReference>
<dbReference type="GO" id="GO:0005737">
    <property type="term" value="C:cytoplasm"/>
    <property type="evidence" value="ECO:0007669"/>
    <property type="project" value="UniProtKB-SubCell"/>
</dbReference>
<dbReference type="GO" id="GO:0006782">
    <property type="term" value="P:protoporphyrinogen IX biosynthetic process"/>
    <property type="evidence" value="ECO:0007669"/>
    <property type="project" value="UniProtKB-UniPathway"/>
</dbReference>
<evidence type="ECO:0000256" key="8">
    <source>
        <dbReference type="ARBA" id="ARBA00022723"/>
    </source>
</evidence>
<comment type="subcellular location">
    <subcellularLocation>
        <location evidence="1 14">Cytoplasm</location>
    </subcellularLocation>
</comment>
<dbReference type="PROSITE" id="PS51918">
    <property type="entry name" value="RADICAL_SAM"/>
    <property type="match status" value="1"/>
</dbReference>
<feature type="binding site" evidence="15">
    <location>
        <position position="144"/>
    </location>
    <ligand>
        <name>S-adenosyl-L-methionine</name>
        <dbReference type="ChEBI" id="CHEBI:59789"/>
        <label>1</label>
    </ligand>
</feature>
<gene>
    <name evidence="18" type="ORF">LX70_02296</name>
</gene>
<dbReference type="InterPro" id="IPR058240">
    <property type="entry name" value="rSAM_sf"/>
</dbReference>
<dbReference type="SMART" id="SM00729">
    <property type="entry name" value="Elp3"/>
    <property type="match status" value="1"/>
</dbReference>
<evidence type="ECO:0000256" key="4">
    <source>
        <dbReference type="ARBA" id="ARBA00011245"/>
    </source>
</evidence>
<evidence type="ECO:0000256" key="14">
    <source>
        <dbReference type="PIRNR" id="PIRNR000167"/>
    </source>
</evidence>
<evidence type="ECO:0000256" key="11">
    <source>
        <dbReference type="ARBA" id="ARBA00023014"/>
    </source>
</evidence>
<feature type="binding site" evidence="15">
    <location>
        <position position="208"/>
    </location>
    <ligand>
        <name>S-adenosyl-L-methionine</name>
        <dbReference type="ChEBI" id="CHEBI:59789"/>
        <label>2</label>
    </ligand>
</feature>
<feature type="binding site" evidence="16">
    <location>
        <position position="64"/>
    </location>
    <ligand>
        <name>[4Fe-4S] cluster</name>
        <dbReference type="ChEBI" id="CHEBI:49883"/>
        <note>4Fe-4S-S-AdoMet</note>
    </ligand>
</feature>
<feature type="binding site" evidence="16">
    <location>
        <position position="60"/>
    </location>
    <ligand>
        <name>[4Fe-4S] cluster</name>
        <dbReference type="ChEBI" id="CHEBI:49883"/>
        <note>4Fe-4S-S-AdoMet</note>
    </ligand>
</feature>
<evidence type="ECO:0000256" key="15">
    <source>
        <dbReference type="PIRSR" id="PIRSR000167-1"/>
    </source>
</evidence>
<name>A0A2S8S7G6_9RHOB</name>
<keyword evidence="9 14" id="KW-0560">Oxidoreductase</keyword>
<evidence type="ECO:0000313" key="19">
    <source>
        <dbReference type="Proteomes" id="UP000238338"/>
    </source>
</evidence>
<comment type="similarity">
    <text evidence="3 14">Belongs to the anaerobic coproporphyrinogen-III oxidase family.</text>
</comment>
<feature type="binding site" evidence="15">
    <location>
        <position position="111"/>
    </location>
    <ligand>
        <name>S-adenosyl-L-methionine</name>
        <dbReference type="ChEBI" id="CHEBI:59789"/>
        <label>1</label>
    </ligand>
</feature>
<evidence type="ECO:0000256" key="13">
    <source>
        <dbReference type="ARBA" id="ARBA00048321"/>
    </source>
</evidence>
<dbReference type="EMBL" id="PVEP01000004">
    <property type="protein sequence ID" value="PQV56723.1"/>
    <property type="molecule type" value="Genomic_DNA"/>
</dbReference>
<keyword evidence="6 14" id="KW-0963">Cytoplasm</keyword>
<dbReference type="InterPro" id="IPR007197">
    <property type="entry name" value="rSAM"/>
</dbReference>
<dbReference type="Pfam" id="PF04055">
    <property type="entry name" value="Radical_SAM"/>
    <property type="match status" value="1"/>
</dbReference>
<evidence type="ECO:0000256" key="5">
    <source>
        <dbReference type="ARBA" id="ARBA00022485"/>
    </source>
</evidence>
<dbReference type="InterPro" id="IPR013785">
    <property type="entry name" value="Aldolase_TIM"/>
</dbReference>
<evidence type="ECO:0000256" key="6">
    <source>
        <dbReference type="ARBA" id="ARBA00022490"/>
    </source>
</evidence>
<dbReference type="NCBIfam" id="TIGR00538">
    <property type="entry name" value="hemN"/>
    <property type="match status" value="1"/>
</dbReference>
<dbReference type="PANTHER" id="PTHR13932">
    <property type="entry name" value="COPROPORPHYRINIGEN III OXIDASE"/>
    <property type="match status" value="1"/>
</dbReference>
<protein>
    <recommendedName>
        <fullName evidence="14">Coproporphyrinogen-III oxidase</fullName>
        <ecNumber evidence="14">1.3.98.3</ecNumber>
    </recommendedName>
</protein>
<feature type="domain" description="Radical SAM core" evidence="17">
    <location>
        <begin position="45"/>
        <end position="282"/>
    </location>
</feature>
<feature type="binding site" evidence="15">
    <location>
        <position position="183"/>
    </location>
    <ligand>
        <name>S-adenosyl-L-methionine</name>
        <dbReference type="ChEBI" id="CHEBI:59789"/>
        <label>2</label>
    </ligand>
</feature>
<dbReference type="Gene3D" id="3.20.20.70">
    <property type="entry name" value="Aldolase class I"/>
    <property type="match status" value="1"/>
</dbReference>
<dbReference type="SFLD" id="SFLDS00029">
    <property type="entry name" value="Radical_SAM"/>
    <property type="match status" value="1"/>
</dbReference>
<dbReference type="UniPathway" id="UPA00251">
    <property type="reaction ID" value="UER00323"/>
</dbReference>
<feature type="binding site" evidence="15">
    <location>
        <position position="54"/>
    </location>
    <ligand>
        <name>S-adenosyl-L-methionine</name>
        <dbReference type="ChEBI" id="CHEBI:59789"/>
        <label>1</label>
    </ligand>
</feature>
<dbReference type="CDD" id="cd01335">
    <property type="entry name" value="Radical_SAM"/>
    <property type="match status" value="1"/>
</dbReference>
<organism evidence="18 19">
    <name type="scientific">Albidovulum denitrificans</name>
    <dbReference type="NCBI Taxonomy" id="404881"/>
    <lineage>
        <taxon>Bacteria</taxon>
        <taxon>Pseudomonadati</taxon>
        <taxon>Pseudomonadota</taxon>
        <taxon>Alphaproteobacteria</taxon>
        <taxon>Rhodobacterales</taxon>
        <taxon>Paracoccaceae</taxon>
        <taxon>Albidovulum</taxon>
    </lineage>
</organism>
<accession>A0A2S8S7G6</accession>
<comment type="pathway">
    <text evidence="2 14">Porphyrin-containing compound metabolism; protoporphyrin-IX biosynthesis; protoporphyrinogen-IX from coproporphyrinogen-III (AdoMet route): step 1/1.</text>
</comment>
<feature type="binding site" evidence="15">
    <location>
        <position position="242"/>
    </location>
    <ligand>
        <name>S-adenosyl-L-methionine</name>
        <dbReference type="ChEBI" id="CHEBI:59789"/>
        <label>2</label>
    </ligand>
</feature>
<dbReference type="GO" id="GO:0051989">
    <property type="term" value="F:coproporphyrinogen dehydrogenase activity"/>
    <property type="evidence" value="ECO:0007669"/>
    <property type="project" value="UniProtKB-EC"/>
</dbReference>
<sequence length="451" mass="49660">MDTKSQLAQLGLFEARVPRYTSYPTAPHFNTAVGPDESRSWLSHIPQGGEISLYIHVPFCRRLCWFCACRTQGTTSDDPVVAYVDTLLAELELLRASLPGGVTLSRLHWGGGTPTLLPPASIRRLSAAIFDVVPMAENGEFSVEIDPNEIDESRLAALAEAGMNRASIGVQDFDPLIQKTIGRDQSFEITQAAADALRAHGIRSLNADILYGLPHQTPERIAVSIQKLLSLNPDRIALYGYAHVPWMARRQVMIPSDALPRPEERLNLFETARDLLVWDGYDEIGIDHFARPDDGLAVALKAGRLRRNFQGYTDDLATALVGLGASAISRFPEGYAQNASGTSAYVKAVREGRFATSRGHVFAGEDLARARMIEALMCDFRIDADEIVRDYGLPRAKLDEYFSSVSKEFGKMVRVDADGLSIPVEARPLTRMIARCFDSYELAKAGHSHAV</sequence>
<keyword evidence="11 14" id="KW-0411">Iron-sulfur</keyword>
<keyword evidence="5 14" id="KW-0004">4Fe-4S</keyword>
<evidence type="ECO:0000256" key="3">
    <source>
        <dbReference type="ARBA" id="ARBA00005493"/>
    </source>
</evidence>
<comment type="cofactor">
    <cofactor evidence="14 16">
        <name>[4Fe-4S] cluster</name>
        <dbReference type="ChEBI" id="CHEBI:49883"/>
    </cofactor>
    <text evidence="14 16">Binds 1 [4Fe-4S] cluster. The cluster is coordinated with 3 cysteines and an exchangeable S-adenosyl-L-methionine.</text>
</comment>
<evidence type="ECO:0000256" key="10">
    <source>
        <dbReference type="ARBA" id="ARBA00023004"/>
    </source>
</evidence>
<evidence type="ECO:0000256" key="16">
    <source>
        <dbReference type="PIRSR" id="PIRSR000167-2"/>
    </source>
</evidence>
<dbReference type="Gene3D" id="1.10.10.920">
    <property type="match status" value="1"/>
</dbReference>
<comment type="subunit">
    <text evidence="4">Monomer.</text>
</comment>
<keyword evidence="7 14" id="KW-0949">S-adenosyl-L-methionine</keyword>
<evidence type="ECO:0000256" key="1">
    <source>
        <dbReference type="ARBA" id="ARBA00004496"/>
    </source>
</evidence>
<dbReference type="GO" id="GO:0051539">
    <property type="term" value="F:4 iron, 4 sulfur cluster binding"/>
    <property type="evidence" value="ECO:0007669"/>
    <property type="project" value="UniProtKB-KW"/>
</dbReference>
<feature type="binding site" evidence="15">
    <location>
        <position position="328"/>
    </location>
    <ligand>
        <name>S-adenosyl-L-methionine</name>
        <dbReference type="ChEBI" id="CHEBI:59789"/>
        <label>1</label>
    </ligand>
</feature>